<reference evidence="1 2" key="1">
    <citation type="submission" date="2021-06" db="EMBL/GenBank/DDBJ databases">
        <title>Caerostris extrusa draft genome.</title>
        <authorList>
            <person name="Kono N."/>
            <person name="Arakawa K."/>
        </authorList>
    </citation>
    <scope>NUCLEOTIDE SEQUENCE [LARGE SCALE GENOMIC DNA]</scope>
</reference>
<evidence type="ECO:0000313" key="1">
    <source>
        <dbReference type="EMBL" id="GIY34128.1"/>
    </source>
</evidence>
<name>A0AAV4SR81_CAEEX</name>
<organism evidence="1 2">
    <name type="scientific">Caerostris extrusa</name>
    <name type="common">Bark spider</name>
    <name type="synonym">Caerostris bankana</name>
    <dbReference type="NCBI Taxonomy" id="172846"/>
    <lineage>
        <taxon>Eukaryota</taxon>
        <taxon>Metazoa</taxon>
        <taxon>Ecdysozoa</taxon>
        <taxon>Arthropoda</taxon>
        <taxon>Chelicerata</taxon>
        <taxon>Arachnida</taxon>
        <taxon>Araneae</taxon>
        <taxon>Araneomorphae</taxon>
        <taxon>Entelegynae</taxon>
        <taxon>Araneoidea</taxon>
        <taxon>Araneidae</taxon>
        <taxon>Caerostris</taxon>
    </lineage>
</organism>
<proteinExistence type="predicted"/>
<comment type="caution">
    <text evidence="1">The sequence shown here is derived from an EMBL/GenBank/DDBJ whole genome shotgun (WGS) entry which is preliminary data.</text>
</comment>
<dbReference type="AlphaFoldDB" id="A0AAV4SR81"/>
<evidence type="ECO:0000313" key="2">
    <source>
        <dbReference type="Proteomes" id="UP001054945"/>
    </source>
</evidence>
<sequence>MLIAEGNMAPGGTTIPFLGGSKCTTKRLGPNYRSEIFFFLIGQSPGFAVAVKVKTHRRNSWLSLVLFSSNDREAKRIICYWLD</sequence>
<accession>A0AAV4SR81</accession>
<keyword evidence="2" id="KW-1185">Reference proteome</keyword>
<dbReference type="Proteomes" id="UP001054945">
    <property type="component" value="Unassembled WGS sequence"/>
</dbReference>
<gene>
    <name evidence="1" type="ORF">CEXT_64251</name>
</gene>
<dbReference type="EMBL" id="BPLR01009728">
    <property type="protein sequence ID" value="GIY34128.1"/>
    <property type="molecule type" value="Genomic_DNA"/>
</dbReference>
<protein>
    <submittedName>
        <fullName evidence="1">Uncharacterized protein</fullName>
    </submittedName>
</protein>